<dbReference type="InterPro" id="IPR029057">
    <property type="entry name" value="PRTase-like"/>
</dbReference>
<dbReference type="Proteomes" id="UP001319104">
    <property type="component" value="Unassembled WGS sequence"/>
</dbReference>
<dbReference type="CDD" id="cd06223">
    <property type="entry name" value="PRTases_typeI"/>
    <property type="match status" value="1"/>
</dbReference>
<dbReference type="PANTHER" id="PTHR47505:SF1">
    <property type="entry name" value="DNA UTILIZATION PROTEIN YHGH"/>
    <property type="match status" value="1"/>
</dbReference>
<dbReference type="Gene3D" id="3.40.50.2020">
    <property type="match status" value="1"/>
</dbReference>
<name>A0AAP2G0T0_9BACT</name>
<gene>
    <name evidence="3" type="ORF">KI659_05135</name>
</gene>
<proteinExistence type="inferred from homology"/>
<protein>
    <submittedName>
        <fullName evidence="3">ComF family protein</fullName>
    </submittedName>
</protein>
<reference evidence="3 4" key="1">
    <citation type="submission" date="2021-05" db="EMBL/GenBank/DDBJ databases">
        <authorList>
            <person name="Zhang Z.D."/>
            <person name="Osman G."/>
        </authorList>
    </citation>
    <scope>NUCLEOTIDE SEQUENCE [LARGE SCALE GENOMIC DNA]</scope>
    <source>
        <strain evidence="3 4">KCTC 32217</strain>
    </source>
</reference>
<organism evidence="3 4">
    <name type="scientific">Litoribacter ruber</name>
    <dbReference type="NCBI Taxonomy" id="702568"/>
    <lineage>
        <taxon>Bacteria</taxon>
        <taxon>Pseudomonadati</taxon>
        <taxon>Bacteroidota</taxon>
        <taxon>Cytophagia</taxon>
        <taxon>Cytophagales</taxon>
        <taxon>Cyclobacteriaceae</taxon>
        <taxon>Litoribacter</taxon>
    </lineage>
</organism>
<evidence type="ECO:0000259" key="2">
    <source>
        <dbReference type="Pfam" id="PF00156"/>
    </source>
</evidence>
<dbReference type="AlphaFoldDB" id="A0AAP2G0T0"/>
<keyword evidence="4" id="KW-1185">Reference proteome</keyword>
<dbReference type="SUPFAM" id="SSF53271">
    <property type="entry name" value="PRTase-like"/>
    <property type="match status" value="1"/>
</dbReference>
<comment type="similarity">
    <text evidence="1">Belongs to the ComF/GntX family.</text>
</comment>
<sequence>MRFNFLEDFLALVFPQTCSGCKTSLYAFEFQLCRKCEASLPITSYHLRPKENDLTVKLLGLTKADRVLAFLRFSKNGLSQKLLHQLKYKNKPQLGVVLGKLYGQKLIQAEFDVNWDFIIAVPLHPAKLRRRGYNQSAKFAMGISAALAVPVHEGLQRTKFTQTQTKKSRMERWENVKNVFHFGGKELEGKYVLLVDDVMTTGATLAACANALLAAGVKKVDLAVIAAGTV</sequence>
<evidence type="ECO:0000313" key="4">
    <source>
        <dbReference type="Proteomes" id="UP001319104"/>
    </source>
</evidence>
<dbReference type="InterPro" id="IPR000836">
    <property type="entry name" value="PRTase_dom"/>
</dbReference>
<feature type="domain" description="Phosphoribosyltransferase" evidence="2">
    <location>
        <begin position="137"/>
        <end position="227"/>
    </location>
</feature>
<dbReference type="InterPro" id="IPR051910">
    <property type="entry name" value="ComF/GntX_DNA_util-trans"/>
</dbReference>
<comment type="caution">
    <text evidence="3">The sequence shown here is derived from an EMBL/GenBank/DDBJ whole genome shotgun (WGS) entry which is preliminary data.</text>
</comment>
<accession>A0AAP2G0T0</accession>
<dbReference type="Pfam" id="PF00156">
    <property type="entry name" value="Pribosyltran"/>
    <property type="match status" value="1"/>
</dbReference>
<evidence type="ECO:0000256" key="1">
    <source>
        <dbReference type="ARBA" id="ARBA00008007"/>
    </source>
</evidence>
<dbReference type="PANTHER" id="PTHR47505">
    <property type="entry name" value="DNA UTILIZATION PROTEIN YHGH"/>
    <property type="match status" value="1"/>
</dbReference>
<dbReference type="EMBL" id="JAHCMY010000002">
    <property type="protein sequence ID" value="MBS9523399.1"/>
    <property type="molecule type" value="Genomic_DNA"/>
</dbReference>
<evidence type="ECO:0000313" key="3">
    <source>
        <dbReference type="EMBL" id="MBS9523399.1"/>
    </source>
</evidence>